<keyword evidence="1" id="KW-0808">Transferase</keyword>
<dbReference type="EMBL" id="FOGQ01000019">
    <property type="protein sequence ID" value="SES30949.1"/>
    <property type="molecule type" value="Genomic_DNA"/>
</dbReference>
<dbReference type="AlphaFoldDB" id="A0A1H9WAY3"/>
<accession>A0A1H9WAY3</accession>
<evidence type="ECO:0000313" key="2">
    <source>
        <dbReference type="Proteomes" id="UP000198929"/>
    </source>
</evidence>
<dbReference type="RefSeq" id="WP_092260861.1">
    <property type="nucleotide sequence ID" value="NZ_CP047199.1"/>
</dbReference>
<keyword evidence="2" id="KW-1185">Reference proteome</keyword>
<gene>
    <name evidence="1" type="ORF">SAMN05661109_02630</name>
</gene>
<evidence type="ECO:0000313" key="1">
    <source>
        <dbReference type="EMBL" id="SES30949.1"/>
    </source>
</evidence>
<protein>
    <submittedName>
        <fullName evidence="1">Putative rhamnosyl transferase</fullName>
    </submittedName>
</protein>
<dbReference type="Proteomes" id="UP000198929">
    <property type="component" value="Unassembled WGS sequence"/>
</dbReference>
<name>A0A1H9WAY3_9CORY</name>
<dbReference type="GO" id="GO:0016740">
    <property type="term" value="F:transferase activity"/>
    <property type="evidence" value="ECO:0007669"/>
    <property type="project" value="UniProtKB-KW"/>
</dbReference>
<sequence>MSCLFVGHTRYSLFSPDSPAWRASSLGENRSVEDYRNYLFHPDRLEFRDWVFTQLSVPALAAAAQGHRVIHVVSYSASLPEKFKQSLHSTAEKYPLVRLDEVPDGAAPLNPATVAAQEIGPGEVFAKYRLDDDDILSQSYFTMMQRYVDPRFVGMVVSLPAGIESIYSGKNLFNLRQAHVPMHSMGLLSVCKLNDDGSVTSPNEGPHDLSDRYGPVIIDSRELSYFRLNHLDQDNVLRYGDQSKELQMVKNLDKFPLFDHLARLRRQFPTVSQAISQAPSATDVLIDDTLGEGLHLEFTGNTSGVTLFIEGTAPEGIQPRTCAVAYLIEGEDGRFKSVGDDVAGVGRSPNPRIGHFQYVTIPGGEFSTLTSIFLADGEKVRALRLLALQDTAREVAVSKLRVVHDGEEVHLIEPGRFNGLKDSQKQAKDVLAQVAYHVETGVLPRVAKLVTPLVGTTRAQAITPWVTRQRWWPQS</sequence>
<organism evidence="1 2">
    <name type="scientific">Corynebacterium cystitidis DSM 20524</name>
    <dbReference type="NCBI Taxonomy" id="1121357"/>
    <lineage>
        <taxon>Bacteria</taxon>
        <taxon>Bacillati</taxon>
        <taxon>Actinomycetota</taxon>
        <taxon>Actinomycetes</taxon>
        <taxon>Mycobacteriales</taxon>
        <taxon>Corynebacteriaceae</taxon>
        <taxon>Corynebacterium</taxon>
    </lineage>
</organism>
<dbReference type="STRING" id="1121357.SAMN05661109_02630"/>
<proteinExistence type="predicted"/>
<reference evidence="2" key="1">
    <citation type="submission" date="2016-10" db="EMBL/GenBank/DDBJ databases">
        <authorList>
            <person name="Varghese N."/>
            <person name="Submissions S."/>
        </authorList>
    </citation>
    <scope>NUCLEOTIDE SEQUENCE [LARGE SCALE GENOMIC DNA]</scope>
    <source>
        <strain evidence="2">DSM 20524</strain>
    </source>
</reference>
<dbReference type="InterPro" id="IPR021466">
    <property type="entry name" value="Put_rhamnosyl_transferase"/>
</dbReference>
<dbReference type="Pfam" id="PF11316">
    <property type="entry name" value="Rhamno_transf"/>
    <property type="match status" value="1"/>
</dbReference>